<evidence type="ECO:0000313" key="10">
    <source>
        <dbReference type="Proteomes" id="UP000886751"/>
    </source>
</evidence>
<dbReference type="PANTHER" id="PTHR34979">
    <property type="entry name" value="INNER MEMBRANE PROTEIN YGAZ"/>
    <property type="match status" value="1"/>
</dbReference>
<evidence type="ECO:0000256" key="3">
    <source>
        <dbReference type="ARBA" id="ARBA00022448"/>
    </source>
</evidence>
<reference evidence="9" key="2">
    <citation type="submission" date="2021-04" db="EMBL/GenBank/DDBJ databases">
        <authorList>
            <person name="Gilroy R."/>
        </authorList>
    </citation>
    <scope>NUCLEOTIDE SEQUENCE</scope>
    <source>
        <strain evidence="9">ChiHecec2B26-7398</strain>
    </source>
</reference>
<dbReference type="Proteomes" id="UP000886751">
    <property type="component" value="Unassembled WGS sequence"/>
</dbReference>
<evidence type="ECO:0000256" key="6">
    <source>
        <dbReference type="ARBA" id="ARBA00022989"/>
    </source>
</evidence>
<dbReference type="AlphaFoldDB" id="A0A9D1Y0S9"/>
<evidence type="ECO:0000256" key="1">
    <source>
        <dbReference type="ARBA" id="ARBA00004651"/>
    </source>
</evidence>
<reference evidence="9" key="1">
    <citation type="journal article" date="2021" name="PeerJ">
        <title>Extensive microbial diversity within the chicken gut microbiome revealed by metagenomics and culture.</title>
        <authorList>
            <person name="Gilroy R."/>
            <person name="Ravi A."/>
            <person name="Getino M."/>
            <person name="Pursley I."/>
            <person name="Horton D.L."/>
            <person name="Alikhan N.F."/>
            <person name="Baker D."/>
            <person name="Gharbi K."/>
            <person name="Hall N."/>
            <person name="Watson M."/>
            <person name="Adriaenssens E.M."/>
            <person name="Foster-Nyarko E."/>
            <person name="Jarju S."/>
            <person name="Secka A."/>
            <person name="Antonio M."/>
            <person name="Oren A."/>
            <person name="Chaudhuri R.R."/>
            <person name="La Ragione R."/>
            <person name="Hildebrand F."/>
            <person name="Pallen M.J."/>
        </authorList>
    </citation>
    <scope>NUCLEOTIDE SEQUENCE</scope>
    <source>
        <strain evidence="9">ChiHecec2B26-7398</strain>
    </source>
</reference>
<accession>A0A9D1Y0S9</accession>
<comment type="subcellular location">
    <subcellularLocation>
        <location evidence="1">Cell membrane</location>
        <topology evidence="1">Multi-pass membrane protein</topology>
    </subcellularLocation>
</comment>
<organism evidence="9 10">
    <name type="scientific">Candidatus Gemmiger excrementipullorum</name>
    <dbReference type="NCBI Taxonomy" id="2838610"/>
    <lineage>
        <taxon>Bacteria</taxon>
        <taxon>Bacillati</taxon>
        <taxon>Bacillota</taxon>
        <taxon>Clostridia</taxon>
        <taxon>Eubacteriales</taxon>
        <taxon>Gemmiger</taxon>
    </lineage>
</organism>
<feature type="transmembrane region" description="Helical" evidence="8">
    <location>
        <begin position="112"/>
        <end position="134"/>
    </location>
</feature>
<protein>
    <submittedName>
        <fullName evidence="9">AzlC family ABC transporter permease</fullName>
    </submittedName>
</protein>
<dbReference type="InterPro" id="IPR011606">
    <property type="entry name" value="Brnchd-chn_aa_trnsp_permease"/>
</dbReference>
<keyword evidence="5 8" id="KW-0812">Transmembrane</keyword>
<keyword evidence="7 8" id="KW-0472">Membrane</keyword>
<evidence type="ECO:0000256" key="2">
    <source>
        <dbReference type="ARBA" id="ARBA00010735"/>
    </source>
</evidence>
<keyword evidence="6 8" id="KW-1133">Transmembrane helix</keyword>
<evidence type="ECO:0000256" key="4">
    <source>
        <dbReference type="ARBA" id="ARBA00022475"/>
    </source>
</evidence>
<dbReference type="GO" id="GO:0005886">
    <property type="term" value="C:plasma membrane"/>
    <property type="evidence" value="ECO:0007669"/>
    <property type="project" value="UniProtKB-SubCell"/>
</dbReference>
<dbReference type="Pfam" id="PF03591">
    <property type="entry name" value="AzlC"/>
    <property type="match status" value="1"/>
</dbReference>
<dbReference type="PANTHER" id="PTHR34979:SF1">
    <property type="entry name" value="INNER MEMBRANE PROTEIN YGAZ"/>
    <property type="match status" value="1"/>
</dbReference>
<comment type="caution">
    <text evidence="9">The sequence shown here is derived from an EMBL/GenBank/DDBJ whole genome shotgun (WGS) entry which is preliminary data.</text>
</comment>
<evidence type="ECO:0000313" key="9">
    <source>
        <dbReference type="EMBL" id="HIX94561.1"/>
    </source>
</evidence>
<proteinExistence type="inferred from homology"/>
<evidence type="ECO:0000256" key="5">
    <source>
        <dbReference type="ARBA" id="ARBA00022692"/>
    </source>
</evidence>
<dbReference type="GO" id="GO:1903785">
    <property type="term" value="P:L-valine transmembrane transport"/>
    <property type="evidence" value="ECO:0007669"/>
    <property type="project" value="TreeGrafter"/>
</dbReference>
<sequence>MAGYLVLGLGFGVLLQANGYGWGWALAMSVFVYAGSMQYLAVDLLGGGASLLAAALMTLTVNARHLFYGVSMVERYRDAGPAKPYLIFALTDETYSLVCSGEVPDGVDRRRYYFFVSLLDQLYWIAGSVAGALAGRALPFDTTGIDFSMTALFLVVMTDQWRAACDHRPALVGLGVSLVCLAAFGPDGFLIPAMAGITLALTLLRRALQPPQRPGEEADPHAGV</sequence>
<dbReference type="EMBL" id="DXEI01000058">
    <property type="protein sequence ID" value="HIX94561.1"/>
    <property type="molecule type" value="Genomic_DNA"/>
</dbReference>
<keyword evidence="3" id="KW-0813">Transport</keyword>
<feature type="transmembrane region" description="Helical" evidence="8">
    <location>
        <begin position="191"/>
        <end position="208"/>
    </location>
</feature>
<gene>
    <name evidence="9" type="ORF">H9846_03780</name>
</gene>
<name>A0A9D1Y0S9_9FIRM</name>
<evidence type="ECO:0000256" key="8">
    <source>
        <dbReference type="SAM" id="Phobius"/>
    </source>
</evidence>
<comment type="similarity">
    <text evidence="2">Belongs to the AzlC family.</text>
</comment>
<feature type="transmembrane region" description="Helical" evidence="8">
    <location>
        <begin position="44"/>
        <end position="67"/>
    </location>
</feature>
<evidence type="ECO:0000256" key="7">
    <source>
        <dbReference type="ARBA" id="ARBA00023136"/>
    </source>
</evidence>
<keyword evidence="4" id="KW-1003">Cell membrane</keyword>